<name>A0AAF0UST1_SOLVR</name>
<feature type="non-terminal residue" evidence="1">
    <location>
        <position position="1"/>
    </location>
</feature>
<dbReference type="Proteomes" id="UP001234989">
    <property type="component" value="Chromosome 10"/>
</dbReference>
<dbReference type="EMBL" id="CP133621">
    <property type="protein sequence ID" value="WMV50766.1"/>
    <property type="molecule type" value="Genomic_DNA"/>
</dbReference>
<keyword evidence="2" id="KW-1185">Reference proteome</keyword>
<sequence>WHSRTPSTDRRWTHGPSCSESQLSRLDLLIQSTDRRLNDGLSVQSVSHSDSN</sequence>
<proteinExistence type="predicted"/>
<organism evidence="1 2">
    <name type="scientific">Solanum verrucosum</name>
    <dbReference type="NCBI Taxonomy" id="315347"/>
    <lineage>
        <taxon>Eukaryota</taxon>
        <taxon>Viridiplantae</taxon>
        <taxon>Streptophyta</taxon>
        <taxon>Embryophyta</taxon>
        <taxon>Tracheophyta</taxon>
        <taxon>Spermatophyta</taxon>
        <taxon>Magnoliopsida</taxon>
        <taxon>eudicotyledons</taxon>
        <taxon>Gunneridae</taxon>
        <taxon>Pentapetalae</taxon>
        <taxon>asterids</taxon>
        <taxon>lamiids</taxon>
        <taxon>Solanales</taxon>
        <taxon>Solanaceae</taxon>
        <taxon>Solanoideae</taxon>
        <taxon>Solaneae</taxon>
        <taxon>Solanum</taxon>
    </lineage>
</organism>
<dbReference type="AlphaFoldDB" id="A0AAF0UST1"/>
<gene>
    <name evidence="1" type="ORF">MTR67_044151</name>
</gene>
<evidence type="ECO:0000313" key="1">
    <source>
        <dbReference type="EMBL" id="WMV50766.1"/>
    </source>
</evidence>
<evidence type="ECO:0000313" key="2">
    <source>
        <dbReference type="Proteomes" id="UP001234989"/>
    </source>
</evidence>
<reference evidence="1" key="1">
    <citation type="submission" date="2023-08" db="EMBL/GenBank/DDBJ databases">
        <title>A de novo genome assembly of Solanum verrucosum Schlechtendal, a Mexican diploid species geographically isolated from the other diploid A-genome species in potato relatives.</title>
        <authorList>
            <person name="Hosaka K."/>
        </authorList>
    </citation>
    <scope>NUCLEOTIDE SEQUENCE</scope>
    <source>
        <tissue evidence="1">Young leaves</tissue>
    </source>
</reference>
<accession>A0AAF0UST1</accession>
<protein>
    <submittedName>
        <fullName evidence="1">Uncharacterized protein</fullName>
    </submittedName>
</protein>